<keyword evidence="9" id="KW-0288">FMN</keyword>
<reference evidence="14" key="2">
    <citation type="submission" date="2020-05" db="UniProtKB">
        <authorList>
            <consortium name="EnsemblMetazoa"/>
        </authorList>
    </citation>
    <scope>IDENTIFICATION</scope>
    <source>
        <strain evidence="14">IAEA</strain>
    </source>
</reference>
<comment type="similarity">
    <text evidence="5">Belongs to the pyridoxamine 5'-phosphate oxidase family.</text>
</comment>
<dbReference type="GO" id="GO:0010181">
    <property type="term" value="F:FMN binding"/>
    <property type="evidence" value="ECO:0007669"/>
    <property type="project" value="InterPro"/>
</dbReference>
<dbReference type="InterPro" id="IPR000659">
    <property type="entry name" value="Pyridox_Oxase"/>
</dbReference>
<comment type="subunit">
    <text evidence="6">Homodimer.</text>
</comment>
<dbReference type="PANTHER" id="PTHR10851:SF0">
    <property type="entry name" value="PYRIDOXINE-5'-PHOSPHATE OXIDASE"/>
    <property type="match status" value="1"/>
</dbReference>
<evidence type="ECO:0000256" key="2">
    <source>
        <dbReference type="ARBA" id="ARBA00003691"/>
    </source>
</evidence>
<dbReference type="PROSITE" id="PS01064">
    <property type="entry name" value="PYRIDOX_OXIDASE"/>
    <property type="match status" value="1"/>
</dbReference>
<comment type="pathway">
    <text evidence="4">Cofactor metabolism; pyridoxal 5'-phosphate salvage; pyridoxal 5'-phosphate from pyridoxine 5'-phosphate: step 1/1.</text>
</comment>
<dbReference type="EC" id="1.4.3.5" evidence="7"/>
<dbReference type="Pfam" id="PF01243">
    <property type="entry name" value="PNPOx_N"/>
    <property type="match status" value="1"/>
</dbReference>
<proteinExistence type="inferred from homology"/>
<evidence type="ECO:0000259" key="12">
    <source>
        <dbReference type="Pfam" id="PF01243"/>
    </source>
</evidence>
<dbReference type="InterPro" id="IPR012349">
    <property type="entry name" value="Split_barrel_FMN-bd"/>
</dbReference>
<evidence type="ECO:0000256" key="9">
    <source>
        <dbReference type="ARBA" id="ARBA00022643"/>
    </source>
</evidence>
<keyword evidence="11" id="KW-0664">Pyridoxine biosynthesis</keyword>
<dbReference type="InterPro" id="IPR019740">
    <property type="entry name" value="Pyridox_Oxase_CS"/>
</dbReference>
<name>A0A1A9W1M4_9MUSC</name>
<feature type="domain" description="Pyridoxamine 5'-phosphate oxidase N-terminal" evidence="12">
    <location>
        <begin position="99"/>
        <end position="212"/>
    </location>
</feature>
<accession>A0A1A9W1M4</accession>
<evidence type="ECO:0000256" key="10">
    <source>
        <dbReference type="ARBA" id="ARBA00023002"/>
    </source>
</evidence>
<keyword evidence="8" id="KW-0285">Flavoprotein</keyword>
<evidence type="ECO:0000256" key="8">
    <source>
        <dbReference type="ARBA" id="ARBA00022630"/>
    </source>
</evidence>
<comment type="function">
    <text evidence="2">Catalyzes the oxidation of either pyridoxine 5'-phosphate (PNP) or pyridoxamine 5'-phosphate (PMP) into pyridoxal 5'-phosphate (PLP).</text>
</comment>
<feature type="domain" description="Pyridoxine 5'-phosphate oxidase dimerisation C-terminal" evidence="13">
    <location>
        <begin position="232"/>
        <end position="287"/>
    </location>
</feature>
<sequence>MATFNEMRALINICHKLPLTIAKRLLVFVNITITDVGNRPITQQALNNFLIINKRNMDTLSALRLKYKEKKEVLLEENIRIKEPITLFKEWLELALKTEEILEPNAACLATVNSKGHPSNRFVLLKDVSSDGFTFFTNYGSRKANDIATNPNVAMTLYWCPLRRSVRIEGKAEKISTDDSLKYFHERPRASQIGALASEQSARIPSRDYLDVVEQRLKDDLGADKEVPMPNWGGYLIRPQLIEFWQGQTDRLHDRIVFRRGSDVDQEIDGTLVHKGENDWIYERLAP</sequence>
<dbReference type="STRING" id="37001.A0A1A9W1M4"/>
<evidence type="ECO:0000313" key="14">
    <source>
        <dbReference type="EnsemblMetazoa" id="GBRI003079-PA"/>
    </source>
</evidence>
<dbReference type="NCBIfam" id="NF004231">
    <property type="entry name" value="PRK05679.1"/>
    <property type="match status" value="1"/>
</dbReference>
<comment type="cofactor">
    <cofactor evidence="1">
        <name>FMN</name>
        <dbReference type="ChEBI" id="CHEBI:58210"/>
    </cofactor>
</comment>
<dbReference type="Proteomes" id="UP000091820">
    <property type="component" value="Unassembled WGS sequence"/>
</dbReference>
<organism evidence="14 15">
    <name type="scientific">Glossina brevipalpis</name>
    <dbReference type="NCBI Taxonomy" id="37001"/>
    <lineage>
        <taxon>Eukaryota</taxon>
        <taxon>Metazoa</taxon>
        <taxon>Ecdysozoa</taxon>
        <taxon>Arthropoda</taxon>
        <taxon>Hexapoda</taxon>
        <taxon>Insecta</taxon>
        <taxon>Pterygota</taxon>
        <taxon>Neoptera</taxon>
        <taxon>Endopterygota</taxon>
        <taxon>Diptera</taxon>
        <taxon>Brachycera</taxon>
        <taxon>Muscomorpha</taxon>
        <taxon>Hippoboscoidea</taxon>
        <taxon>Glossinidae</taxon>
        <taxon>Glossina</taxon>
    </lineage>
</organism>
<evidence type="ECO:0000259" key="13">
    <source>
        <dbReference type="Pfam" id="PF10590"/>
    </source>
</evidence>
<evidence type="ECO:0000256" key="7">
    <source>
        <dbReference type="ARBA" id="ARBA00012801"/>
    </source>
</evidence>
<keyword evidence="15" id="KW-1185">Reference proteome</keyword>
<evidence type="ECO:0000256" key="1">
    <source>
        <dbReference type="ARBA" id="ARBA00001917"/>
    </source>
</evidence>
<reference evidence="15" key="1">
    <citation type="submission" date="2014-03" db="EMBL/GenBank/DDBJ databases">
        <authorList>
            <person name="Aksoy S."/>
            <person name="Warren W."/>
            <person name="Wilson R.K."/>
        </authorList>
    </citation>
    <scope>NUCLEOTIDE SEQUENCE [LARGE SCALE GENOMIC DNA]</scope>
    <source>
        <strain evidence="15">IAEA</strain>
    </source>
</reference>
<dbReference type="GO" id="GO:0008615">
    <property type="term" value="P:pyridoxine biosynthetic process"/>
    <property type="evidence" value="ECO:0007669"/>
    <property type="project" value="UniProtKB-KW"/>
</dbReference>
<protein>
    <recommendedName>
        <fullName evidence="7">pyridoxal 5'-phosphate synthase</fullName>
        <ecNumber evidence="7">1.4.3.5</ecNumber>
    </recommendedName>
</protein>
<dbReference type="InterPro" id="IPR019576">
    <property type="entry name" value="Pyridoxamine_oxidase_dimer_C"/>
</dbReference>
<comment type="pathway">
    <text evidence="3">Cofactor metabolism; pyridoxal 5'-phosphate salvage; pyridoxal 5'-phosphate from pyridoxamine 5'-phosphate: step 1/1.</text>
</comment>
<evidence type="ECO:0000256" key="3">
    <source>
        <dbReference type="ARBA" id="ARBA00004738"/>
    </source>
</evidence>
<dbReference type="Gene3D" id="2.30.110.10">
    <property type="entry name" value="Electron Transport, Fmn-binding Protein, Chain A"/>
    <property type="match status" value="1"/>
</dbReference>
<dbReference type="AlphaFoldDB" id="A0A1A9W1M4"/>
<keyword evidence="10" id="KW-0560">Oxidoreductase</keyword>
<evidence type="ECO:0000313" key="15">
    <source>
        <dbReference type="Proteomes" id="UP000091820"/>
    </source>
</evidence>
<dbReference type="HAMAP" id="MF_01629">
    <property type="entry name" value="PdxH"/>
    <property type="match status" value="1"/>
</dbReference>
<evidence type="ECO:0000256" key="4">
    <source>
        <dbReference type="ARBA" id="ARBA00005037"/>
    </source>
</evidence>
<dbReference type="InterPro" id="IPR011576">
    <property type="entry name" value="Pyridox_Oxase_N"/>
</dbReference>
<dbReference type="VEuPathDB" id="VectorBase:GBRI003079"/>
<evidence type="ECO:0000256" key="11">
    <source>
        <dbReference type="ARBA" id="ARBA00023096"/>
    </source>
</evidence>
<evidence type="ECO:0000256" key="5">
    <source>
        <dbReference type="ARBA" id="ARBA00007301"/>
    </source>
</evidence>
<dbReference type="EnsemblMetazoa" id="GBRI003079-RA">
    <property type="protein sequence ID" value="GBRI003079-PA"/>
    <property type="gene ID" value="GBRI003079"/>
</dbReference>
<dbReference type="NCBIfam" id="TIGR00558">
    <property type="entry name" value="pdxH"/>
    <property type="match status" value="1"/>
</dbReference>
<evidence type="ECO:0000256" key="6">
    <source>
        <dbReference type="ARBA" id="ARBA00011738"/>
    </source>
</evidence>
<dbReference type="UniPathway" id="UPA01068">
    <property type="reaction ID" value="UER00304"/>
</dbReference>
<dbReference type="SUPFAM" id="SSF50475">
    <property type="entry name" value="FMN-binding split barrel"/>
    <property type="match status" value="1"/>
</dbReference>
<dbReference type="GO" id="GO:0004733">
    <property type="term" value="F:pyridoxamine phosphate oxidase activity"/>
    <property type="evidence" value="ECO:0007669"/>
    <property type="project" value="UniProtKB-EC"/>
</dbReference>
<dbReference type="FunFam" id="2.30.110.10:FF:000005">
    <property type="entry name" value="NAD(P)H-hydrate epimerase"/>
    <property type="match status" value="1"/>
</dbReference>
<dbReference type="PANTHER" id="PTHR10851">
    <property type="entry name" value="PYRIDOXINE-5-PHOSPHATE OXIDASE"/>
    <property type="match status" value="1"/>
</dbReference>
<dbReference type="Pfam" id="PF10590">
    <property type="entry name" value="PNP_phzG_C"/>
    <property type="match status" value="1"/>
</dbReference>